<proteinExistence type="inferred from homology"/>
<reference evidence="3" key="1">
    <citation type="submission" date="2022-07" db="EMBL/GenBank/DDBJ databases">
        <title>Parvularcula maris sp. nov., an algicidal bacterium isolated from seawater.</title>
        <authorList>
            <person name="Li F."/>
        </authorList>
    </citation>
    <scope>NUCLEOTIDE SEQUENCE</scope>
    <source>
        <strain evidence="3">BGMRC 0090</strain>
    </source>
</reference>
<evidence type="ECO:0000256" key="1">
    <source>
        <dbReference type="ARBA" id="ARBA00005701"/>
    </source>
</evidence>
<dbReference type="RefSeq" id="WP_256617632.1">
    <property type="nucleotide sequence ID" value="NZ_JANIBC010000001.1"/>
</dbReference>
<evidence type="ECO:0000313" key="3">
    <source>
        <dbReference type="EMBL" id="MCQ8183829.1"/>
    </source>
</evidence>
<gene>
    <name evidence="3" type="ORF">NOG11_00350</name>
</gene>
<accession>A0A9X2L677</accession>
<sequence>MTETDQDQPEAIPMTSDGIPLVVNGRKLTEVEVQALREAKARRDRIDARADVPKEKGGADRDTEPTRYLDWELKGRAVDFS</sequence>
<evidence type="ECO:0000313" key="4">
    <source>
        <dbReference type="Proteomes" id="UP001142610"/>
    </source>
</evidence>
<dbReference type="AlphaFoldDB" id="A0A9X2L677"/>
<comment type="caution">
    <text evidence="3">The sequence shown here is derived from an EMBL/GenBank/DDBJ whole genome shotgun (WGS) entry which is preliminary data.</text>
</comment>
<evidence type="ECO:0000256" key="2">
    <source>
        <dbReference type="SAM" id="MobiDB-lite"/>
    </source>
</evidence>
<organism evidence="3 4">
    <name type="scientific">Parvularcula maris</name>
    <dbReference type="NCBI Taxonomy" id="2965077"/>
    <lineage>
        <taxon>Bacteria</taxon>
        <taxon>Pseudomonadati</taxon>
        <taxon>Pseudomonadota</taxon>
        <taxon>Alphaproteobacteria</taxon>
        <taxon>Parvularculales</taxon>
        <taxon>Parvularculaceae</taxon>
        <taxon>Parvularcula</taxon>
    </lineage>
</organism>
<protein>
    <submittedName>
        <fullName evidence="3">DUF1674 domain-containing protein</fullName>
    </submittedName>
</protein>
<comment type="similarity">
    <text evidence="1">Belongs to the SDHAF4 family.</text>
</comment>
<keyword evidence="4" id="KW-1185">Reference proteome</keyword>
<name>A0A9X2L677_9PROT</name>
<dbReference type="Pfam" id="PF07896">
    <property type="entry name" value="DUF1674"/>
    <property type="match status" value="1"/>
</dbReference>
<dbReference type="InterPro" id="IPR012875">
    <property type="entry name" value="SDHF4"/>
</dbReference>
<feature type="region of interest" description="Disordered" evidence="2">
    <location>
        <begin position="42"/>
        <end position="63"/>
    </location>
</feature>
<dbReference type="Proteomes" id="UP001142610">
    <property type="component" value="Unassembled WGS sequence"/>
</dbReference>
<dbReference type="EMBL" id="JANIBC010000001">
    <property type="protein sequence ID" value="MCQ8183829.1"/>
    <property type="molecule type" value="Genomic_DNA"/>
</dbReference>